<organism evidence="1">
    <name type="scientific">Phytophthora nicotianae</name>
    <name type="common">Potato buckeye rot agent</name>
    <name type="synonym">Phytophthora parasitica</name>
    <dbReference type="NCBI Taxonomy" id="4792"/>
    <lineage>
        <taxon>Eukaryota</taxon>
        <taxon>Sar</taxon>
        <taxon>Stramenopiles</taxon>
        <taxon>Oomycota</taxon>
        <taxon>Peronosporomycetes</taxon>
        <taxon>Peronosporales</taxon>
        <taxon>Peronosporaceae</taxon>
        <taxon>Phytophthora</taxon>
    </lineage>
</organism>
<proteinExistence type="predicted"/>
<gene>
    <name evidence="1" type="ORF">L914_21593</name>
</gene>
<dbReference type="Proteomes" id="UP000054532">
    <property type="component" value="Unassembled WGS sequence"/>
</dbReference>
<reference evidence="1" key="1">
    <citation type="submission" date="2013-11" db="EMBL/GenBank/DDBJ databases">
        <title>The Genome Sequence of Phytophthora parasitica IAC_01/95.</title>
        <authorList>
            <consortium name="The Broad Institute Genomics Platform"/>
            <person name="Russ C."/>
            <person name="Tyler B."/>
            <person name="Panabieres F."/>
            <person name="Shan W."/>
            <person name="Tripathy S."/>
            <person name="Grunwald N."/>
            <person name="Machado M."/>
            <person name="Johnson C.S."/>
            <person name="Arredondo F."/>
            <person name="Hong C."/>
            <person name="Coffey M."/>
            <person name="Young S.K."/>
            <person name="Zeng Q."/>
            <person name="Gargeya S."/>
            <person name="Fitzgerald M."/>
            <person name="Abouelleil A."/>
            <person name="Alvarado L."/>
            <person name="Chapman S.B."/>
            <person name="Gainer-Dewar J."/>
            <person name="Goldberg J."/>
            <person name="Griggs A."/>
            <person name="Gujja S."/>
            <person name="Hansen M."/>
            <person name="Howarth C."/>
            <person name="Imamovic A."/>
            <person name="Ireland A."/>
            <person name="Larimer J."/>
            <person name="McCowan C."/>
            <person name="Murphy C."/>
            <person name="Pearson M."/>
            <person name="Poon T.W."/>
            <person name="Priest M."/>
            <person name="Roberts A."/>
            <person name="Saif S."/>
            <person name="Shea T."/>
            <person name="Sykes S."/>
            <person name="Wortman J."/>
            <person name="Nusbaum C."/>
            <person name="Birren B."/>
        </authorList>
    </citation>
    <scope>NUCLEOTIDE SEQUENCE [LARGE SCALE GENOMIC DNA]</scope>
    <source>
        <strain evidence="1">IAC_01/95</strain>
    </source>
</reference>
<sequence length="64" mass="6920">MKRAKPTIVFSGPQDDVARPVVGAFSANEPGVTPTLGFTFAAGFPPKVISVEEWTWYRIHGSSI</sequence>
<evidence type="ECO:0000313" key="1">
    <source>
        <dbReference type="EMBL" id="ETM30732.1"/>
    </source>
</evidence>
<accession>W2M2W6</accession>
<name>W2M2W6_PHYNI</name>
<dbReference type="EMBL" id="KI696833">
    <property type="protein sequence ID" value="ETM30732.1"/>
    <property type="molecule type" value="Genomic_DNA"/>
</dbReference>
<dbReference type="AlphaFoldDB" id="W2M2W6"/>
<protein>
    <submittedName>
        <fullName evidence="1">Uncharacterized protein</fullName>
    </submittedName>
</protein>